<comment type="subunit">
    <text evidence="7">Heterotetramer of TRAP-alpha, TRAP-beta, TRAP-delta and TRAP-gamma.</text>
</comment>
<dbReference type="GO" id="GO:0005789">
    <property type="term" value="C:endoplasmic reticulum membrane"/>
    <property type="evidence" value="ECO:0007669"/>
    <property type="project" value="UniProtKB-SubCell"/>
</dbReference>
<organism evidence="10 11">
    <name type="scientific">Ostreococcus tauri</name>
    <name type="common">Marine green alga</name>
    <dbReference type="NCBI Taxonomy" id="70448"/>
    <lineage>
        <taxon>Eukaryota</taxon>
        <taxon>Viridiplantae</taxon>
        <taxon>Chlorophyta</taxon>
        <taxon>Mamiellophyceae</taxon>
        <taxon>Mamiellales</taxon>
        <taxon>Bathycoccaceae</taxon>
        <taxon>Ostreococcus</taxon>
    </lineage>
</organism>
<dbReference type="AlphaFoldDB" id="A0A090M147"/>
<proteinExistence type="inferred from homology"/>
<dbReference type="FunCoup" id="A0A090M147">
    <property type="interactions" value="1765"/>
</dbReference>
<dbReference type="OrthoDB" id="1926781at2759"/>
<dbReference type="EMBL" id="CAID01000005">
    <property type="protein sequence ID" value="CEF97896.1"/>
    <property type="molecule type" value="Genomic_DNA"/>
</dbReference>
<sequence length="250" mass="26892">MRSFASATTLAVLLSATAAHASDVSSKHLLTDIPAANPDVEAVSVFPDYVDPAFPGGERVKVLLGLRNAGNEEVKVTHLAGSLNVPSNFNFYVANFTVETFADAVIKPREEASFTYEFSVDPQFAGHSLQLALTAFYEETDVAYATTYFNSTVPVLDPKVLFDRELAVIYLTLASVAFFIVAAIMKAAGLGHLVPFIGDEKPQGGQQKKSTVKKVAPKPAPSASASDSEQWLEGTAFARQSSKKEKKKNK</sequence>
<dbReference type="PANTHER" id="PTHR12924:SF0">
    <property type="entry name" value="TRANSLOCON-ASSOCIATED PROTEIN SUBUNIT ALPHA"/>
    <property type="match status" value="1"/>
</dbReference>
<comment type="function">
    <text evidence="7">TRAP proteins are part of a complex whose function is to bind calcium to the ER membrane and thereby regulate the retention of ER resident proteins. May be involved in the recycling of the translocation apparatus after completion of the translocation process or may function as a membrane-bound chaperone facilitating folding of translocated proteins.</text>
</comment>
<protein>
    <recommendedName>
        <fullName evidence="7">Translocon-associated protein subunit alpha</fullName>
        <shortName evidence="7">TRAP-alpha</shortName>
    </recommendedName>
    <alternativeName>
        <fullName evidence="7">Signal sequence receptor subunit alpha</fullName>
    </alternativeName>
</protein>
<evidence type="ECO:0000256" key="2">
    <source>
        <dbReference type="ARBA" id="ARBA00022692"/>
    </source>
</evidence>
<dbReference type="KEGG" id="ota:OT_ostta05g01290"/>
<reference evidence="11" key="1">
    <citation type="journal article" date="2006" name="Proc. Natl. Acad. Sci. U.S.A.">
        <title>Genome analysis of the smallest free-living eukaryote Ostreococcus tauri unveils many unique features.</title>
        <authorList>
            <person name="Derelle E."/>
            <person name="Ferraz C."/>
            <person name="Rombauts S."/>
            <person name="Rouze P."/>
            <person name="Worden A.Z."/>
            <person name="Robbens S."/>
            <person name="Partensky F."/>
            <person name="Degroeve S."/>
            <person name="Echeynie S."/>
            <person name="Cooke R."/>
            <person name="Saeys Y."/>
            <person name="Wuyts J."/>
            <person name="Jabbari K."/>
            <person name="Bowler C."/>
            <person name="Panaud O."/>
            <person name="Piegu B."/>
            <person name="Ball S.G."/>
            <person name="Ral J.-P."/>
            <person name="Bouget F.-Y."/>
            <person name="Piganeau G."/>
            <person name="De Baets B."/>
            <person name="Picard A."/>
            <person name="Delseny M."/>
            <person name="Demaille J."/>
            <person name="Van de Peer Y."/>
            <person name="Moreau H."/>
        </authorList>
    </citation>
    <scope>NUCLEOTIDE SEQUENCE [LARGE SCALE GENOMIC DNA]</scope>
    <source>
        <strain evidence="11">OTTH 0595 / CCAP 157/2 / RCC745</strain>
    </source>
</reference>
<reference evidence="10 11" key="2">
    <citation type="journal article" date="2014" name="BMC Genomics">
        <title>An improved genome of the model marine alga Ostreococcus tauri unfolds by assessing Illumina de novo assemblies.</title>
        <authorList>
            <person name="Blanc-Mathieu R."/>
            <person name="Verhelst B."/>
            <person name="Derelle E."/>
            <person name="Rombauts S."/>
            <person name="Bouget F.Y."/>
            <person name="Carre I."/>
            <person name="Chateau A."/>
            <person name="Eyre-Walker A."/>
            <person name="Grimsley N."/>
            <person name="Moreau H."/>
            <person name="Piegu B."/>
            <person name="Rivals E."/>
            <person name="Schackwitz W."/>
            <person name="Van de Peer Y."/>
            <person name="Piganeau G."/>
        </authorList>
    </citation>
    <scope>NUCLEOTIDE SEQUENCE [LARGE SCALE GENOMIC DNA]</scope>
    <source>
        <strain evidence="11">OTTH 0595 / CCAP 157/2 / RCC745</strain>
    </source>
</reference>
<dbReference type="InterPro" id="IPR005595">
    <property type="entry name" value="TRAP_alpha"/>
</dbReference>
<name>A0A090M147_OSTTA</name>
<evidence type="ECO:0000313" key="10">
    <source>
        <dbReference type="EMBL" id="CEF97896.1"/>
    </source>
</evidence>
<comment type="subcellular location">
    <subcellularLocation>
        <location evidence="1 7">Endoplasmic reticulum membrane</location>
        <topology evidence="1 7">Single-pass type I membrane protein</topology>
    </subcellularLocation>
</comment>
<dbReference type="RefSeq" id="XP_022838951.1">
    <property type="nucleotide sequence ID" value="XM_022984197.1"/>
</dbReference>
<keyword evidence="4 7" id="KW-0256">Endoplasmic reticulum</keyword>
<keyword evidence="6 7" id="KW-0472">Membrane</keyword>
<keyword evidence="7" id="KW-0106">Calcium</keyword>
<feature type="region of interest" description="Disordered" evidence="8">
    <location>
        <begin position="201"/>
        <end position="250"/>
    </location>
</feature>
<dbReference type="STRING" id="70448.A0A090M147"/>
<evidence type="ECO:0000256" key="3">
    <source>
        <dbReference type="ARBA" id="ARBA00022729"/>
    </source>
</evidence>
<dbReference type="GeneID" id="9835232"/>
<comment type="similarity">
    <text evidence="7">Belongs to the TRAP-alpha family.</text>
</comment>
<evidence type="ECO:0000256" key="7">
    <source>
        <dbReference type="RuleBase" id="RU368074"/>
    </source>
</evidence>
<keyword evidence="5 7" id="KW-1133">Transmembrane helix</keyword>
<evidence type="ECO:0000256" key="1">
    <source>
        <dbReference type="ARBA" id="ARBA00004115"/>
    </source>
</evidence>
<gene>
    <name evidence="10" type="ORF">OT_ostta05g01290</name>
</gene>
<feature type="transmembrane region" description="Helical" evidence="7">
    <location>
        <begin position="167"/>
        <end position="185"/>
    </location>
</feature>
<comment type="domain">
    <text evidence="7">Shows a remarkable charge distribution with the N-terminus being highly negatively charged, and the cytoplasmic C-terminus positively charged.</text>
</comment>
<evidence type="ECO:0000313" key="11">
    <source>
        <dbReference type="Proteomes" id="UP000009170"/>
    </source>
</evidence>
<evidence type="ECO:0000256" key="6">
    <source>
        <dbReference type="ARBA" id="ARBA00023136"/>
    </source>
</evidence>
<dbReference type="PANTHER" id="PTHR12924">
    <property type="entry name" value="TRANSLOCON-ASSOCIATED PROTEIN, ALPHA SUBUNIT"/>
    <property type="match status" value="1"/>
</dbReference>
<feature type="signal peptide" evidence="9">
    <location>
        <begin position="1"/>
        <end position="21"/>
    </location>
</feature>
<comment type="caution">
    <text evidence="10">The sequence shown here is derived from an EMBL/GenBank/DDBJ whole genome shotgun (WGS) entry which is preliminary data.</text>
</comment>
<dbReference type="Proteomes" id="UP000009170">
    <property type="component" value="Unassembled WGS sequence"/>
</dbReference>
<keyword evidence="3 7" id="KW-0732">Signal</keyword>
<dbReference type="Pfam" id="PF03896">
    <property type="entry name" value="TRAP_alpha"/>
    <property type="match status" value="1"/>
</dbReference>
<keyword evidence="11" id="KW-1185">Reference proteome</keyword>
<evidence type="ECO:0000256" key="9">
    <source>
        <dbReference type="SAM" id="SignalP"/>
    </source>
</evidence>
<evidence type="ECO:0000256" key="8">
    <source>
        <dbReference type="SAM" id="MobiDB-lite"/>
    </source>
</evidence>
<feature type="chain" id="PRO_5001859168" description="Translocon-associated protein subunit alpha" evidence="9">
    <location>
        <begin position="22"/>
        <end position="250"/>
    </location>
</feature>
<evidence type="ECO:0000256" key="5">
    <source>
        <dbReference type="ARBA" id="ARBA00022989"/>
    </source>
</evidence>
<evidence type="ECO:0000256" key="4">
    <source>
        <dbReference type="ARBA" id="ARBA00022824"/>
    </source>
</evidence>
<dbReference type="InParanoid" id="A0A090M147"/>
<keyword evidence="2 7" id="KW-0812">Transmembrane</keyword>
<accession>A0A090M147</accession>